<proteinExistence type="predicted"/>
<comment type="caution">
    <text evidence="2">The sequence shown here is derived from an EMBL/GenBank/DDBJ whole genome shotgun (WGS) entry which is preliminary data.</text>
</comment>
<gene>
    <name evidence="2" type="ORF">ACFQV2_14140</name>
</gene>
<name>A0ABW2TPM9_9PSEU</name>
<dbReference type="Proteomes" id="UP001596512">
    <property type="component" value="Unassembled WGS sequence"/>
</dbReference>
<keyword evidence="3" id="KW-1185">Reference proteome</keyword>
<protein>
    <submittedName>
        <fullName evidence="2">Uncharacterized protein</fullName>
    </submittedName>
</protein>
<feature type="compositionally biased region" description="Basic and acidic residues" evidence="1">
    <location>
        <begin position="1"/>
        <end position="11"/>
    </location>
</feature>
<sequence length="165" mass="15448">MRARRVLHDDPSGGTPSPLLDDFHSTGYSKATLDRRVVVSGGTPGAVGGSAGGGVVRVGAAPGGAAGGAGGAVVGGRVPPGGVGSGVGAGPPPSAPTTTPQVCATTPHTWLTSGATTGESSGRSSSSVDTASAITSPLISECPDAGIVPIGMGAAPPTPGGTASW</sequence>
<reference evidence="3" key="1">
    <citation type="journal article" date="2019" name="Int. J. Syst. Evol. Microbiol.">
        <title>The Global Catalogue of Microorganisms (GCM) 10K type strain sequencing project: providing services to taxonomists for standard genome sequencing and annotation.</title>
        <authorList>
            <consortium name="The Broad Institute Genomics Platform"/>
            <consortium name="The Broad Institute Genome Sequencing Center for Infectious Disease"/>
            <person name="Wu L."/>
            <person name="Ma J."/>
        </authorList>
    </citation>
    <scope>NUCLEOTIDE SEQUENCE [LARGE SCALE GENOMIC DNA]</scope>
    <source>
        <strain evidence="3">JCM 17695</strain>
    </source>
</reference>
<evidence type="ECO:0000256" key="1">
    <source>
        <dbReference type="SAM" id="MobiDB-lite"/>
    </source>
</evidence>
<feature type="region of interest" description="Disordered" evidence="1">
    <location>
        <begin position="1"/>
        <end position="23"/>
    </location>
</feature>
<accession>A0ABW2TPM9</accession>
<evidence type="ECO:0000313" key="3">
    <source>
        <dbReference type="Proteomes" id="UP001596512"/>
    </source>
</evidence>
<dbReference type="EMBL" id="JBHTEY010000004">
    <property type="protein sequence ID" value="MFC7614493.1"/>
    <property type="molecule type" value="Genomic_DNA"/>
</dbReference>
<evidence type="ECO:0000313" key="2">
    <source>
        <dbReference type="EMBL" id="MFC7614493.1"/>
    </source>
</evidence>
<feature type="region of interest" description="Disordered" evidence="1">
    <location>
        <begin position="113"/>
        <end position="132"/>
    </location>
</feature>
<organism evidence="2 3">
    <name type="scientific">Actinokineospora soli</name>
    <dbReference type="NCBI Taxonomy" id="1048753"/>
    <lineage>
        <taxon>Bacteria</taxon>
        <taxon>Bacillati</taxon>
        <taxon>Actinomycetota</taxon>
        <taxon>Actinomycetes</taxon>
        <taxon>Pseudonocardiales</taxon>
        <taxon>Pseudonocardiaceae</taxon>
        <taxon>Actinokineospora</taxon>
    </lineage>
</organism>
<feature type="region of interest" description="Disordered" evidence="1">
    <location>
        <begin position="83"/>
        <end position="105"/>
    </location>
</feature>